<organism evidence="5 6">
    <name type="scientific">Mucilaginibacter oryzae</name>
    <dbReference type="NCBI Taxonomy" id="468058"/>
    <lineage>
        <taxon>Bacteria</taxon>
        <taxon>Pseudomonadati</taxon>
        <taxon>Bacteroidota</taxon>
        <taxon>Sphingobacteriia</taxon>
        <taxon>Sphingobacteriales</taxon>
        <taxon>Sphingobacteriaceae</taxon>
        <taxon>Mucilaginibacter</taxon>
    </lineage>
</organism>
<dbReference type="EMBL" id="QGHA01000001">
    <property type="protein sequence ID" value="PWK80497.1"/>
    <property type="molecule type" value="Genomic_DNA"/>
</dbReference>
<dbReference type="Gene3D" id="3.30.450.20">
    <property type="entry name" value="PAS domain"/>
    <property type="match status" value="1"/>
</dbReference>
<dbReference type="PANTHER" id="PTHR44688:SF16">
    <property type="entry name" value="DNA-BINDING TRANSCRIPTIONAL ACTIVATOR DEVR_DOSR"/>
    <property type="match status" value="1"/>
</dbReference>
<keyword evidence="3" id="KW-0804">Transcription</keyword>
<reference evidence="5 6" key="1">
    <citation type="submission" date="2018-05" db="EMBL/GenBank/DDBJ databases">
        <title>Genomic Encyclopedia of Archaeal and Bacterial Type Strains, Phase II (KMG-II): from individual species to whole genera.</title>
        <authorList>
            <person name="Goeker M."/>
        </authorList>
    </citation>
    <scope>NUCLEOTIDE SEQUENCE [LARGE SCALE GENOMIC DNA]</scope>
    <source>
        <strain evidence="5 6">DSM 19975</strain>
    </source>
</reference>
<evidence type="ECO:0000313" key="5">
    <source>
        <dbReference type="EMBL" id="PWK80497.1"/>
    </source>
</evidence>
<evidence type="ECO:0000256" key="2">
    <source>
        <dbReference type="ARBA" id="ARBA00023125"/>
    </source>
</evidence>
<evidence type="ECO:0000259" key="4">
    <source>
        <dbReference type="PROSITE" id="PS50043"/>
    </source>
</evidence>
<dbReference type="PANTHER" id="PTHR44688">
    <property type="entry name" value="DNA-BINDING TRANSCRIPTIONAL ACTIVATOR DEVR_DOSR"/>
    <property type="match status" value="1"/>
</dbReference>
<dbReference type="InterPro" id="IPR035965">
    <property type="entry name" value="PAS-like_dom_sf"/>
</dbReference>
<sequence length="253" mass="29656">MNNNINSGLLTRNKVEVTADEKKLQENNYLEAVKAFARLTYESVYIIDYTNMSFEYVSENPLFLCGYTPAEVLQMGYDFYFKNVPPEDLELLTRINEAGFDFYEKQAGKNKKLYSITYDFHLINRDGKRVLINHKLTPLFLTNEQKMWKAMCVVSISNHQNAGNVYIHKQGANEIWQLDTTNNTWHKLQKPRLNKRETEVLRLHAQGLTINQIAERLFVVPDTVKYYRRQIFERLEVSNMTEALSVAVNRQII</sequence>
<dbReference type="SUPFAM" id="SSF55785">
    <property type="entry name" value="PYP-like sensor domain (PAS domain)"/>
    <property type="match status" value="1"/>
</dbReference>
<accession>A0A316HJM9</accession>
<protein>
    <submittedName>
        <fullName evidence="5">Regulatory LuxR family protein</fullName>
    </submittedName>
</protein>
<feature type="domain" description="HTH luxR-type" evidence="4">
    <location>
        <begin position="186"/>
        <end position="251"/>
    </location>
</feature>
<dbReference type="SMART" id="SM00421">
    <property type="entry name" value="HTH_LUXR"/>
    <property type="match status" value="1"/>
</dbReference>
<dbReference type="Proteomes" id="UP000245678">
    <property type="component" value="Unassembled WGS sequence"/>
</dbReference>
<dbReference type="PRINTS" id="PR00038">
    <property type="entry name" value="HTHLUXR"/>
</dbReference>
<evidence type="ECO:0000313" key="6">
    <source>
        <dbReference type="Proteomes" id="UP000245678"/>
    </source>
</evidence>
<gene>
    <name evidence="5" type="ORF">LX99_00965</name>
</gene>
<dbReference type="InterPro" id="IPR036388">
    <property type="entry name" value="WH-like_DNA-bd_sf"/>
</dbReference>
<dbReference type="Gene3D" id="1.10.10.10">
    <property type="entry name" value="Winged helix-like DNA-binding domain superfamily/Winged helix DNA-binding domain"/>
    <property type="match status" value="1"/>
</dbReference>
<dbReference type="InterPro" id="IPR000792">
    <property type="entry name" value="Tscrpt_reg_LuxR_C"/>
</dbReference>
<dbReference type="GO" id="GO:0003677">
    <property type="term" value="F:DNA binding"/>
    <property type="evidence" value="ECO:0007669"/>
    <property type="project" value="UniProtKB-KW"/>
</dbReference>
<dbReference type="PROSITE" id="PS50043">
    <property type="entry name" value="HTH_LUXR_2"/>
    <property type="match status" value="1"/>
</dbReference>
<dbReference type="RefSeq" id="WP_109606800.1">
    <property type="nucleotide sequence ID" value="NZ_QGHA01000001.1"/>
</dbReference>
<dbReference type="InterPro" id="IPR016032">
    <property type="entry name" value="Sig_transdc_resp-reg_C-effctor"/>
</dbReference>
<keyword evidence="6" id="KW-1185">Reference proteome</keyword>
<dbReference type="Pfam" id="PF00196">
    <property type="entry name" value="GerE"/>
    <property type="match status" value="1"/>
</dbReference>
<dbReference type="CDD" id="cd06170">
    <property type="entry name" value="LuxR_C_like"/>
    <property type="match status" value="1"/>
</dbReference>
<keyword evidence="2" id="KW-0238">DNA-binding</keyword>
<dbReference type="GO" id="GO:0006355">
    <property type="term" value="P:regulation of DNA-templated transcription"/>
    <property type="evidence" value="ECO:0007669"/>
    <property type="project" value="InterPro"/>
</dbReference>
<proteinExistence type="predicted"/>
<keyword evidence="1" id="KW-0805">Transcription regulation</keyword>
<evidence type="ECO:0000256" key="3">
    <source>
        <dbReference type="ARBA" id="ARBA00023163"/>
    </source>
</evidence>
<evidence type="ECO:0000256" key="1">
    <source>
        <dbReference type="ARBA" id="ARBA00023015"/>
    </source>
</evidence>
<dbReference type="AlphaFoldDB" id="A0A316HJM9"/>
<name>A0A316HJM9_9SPHI</name>
<dbReference type="SUPFAM" id="SSF46894">
    <property type="entry name" value="C-terminal effector domain of the bipartite response regulators"/>
    <property type="match status" value="1"/>
</dbReference>
<comment type="caution">
    <text evidence="5">The sequence shown here is derived from an EMBL/GenBank/DDBJ whole genome shotgun (WGS) entry which is preliminary data.</text>
</comment>